<comment type="caution">
    <text evidence="2">The sequence shown here is derived from an EMBL/GenBank/DDBJ whole genome shotgun (WGS) entry which is preliminary data.</text>
</comment>
<evidence type="ECO:0000313" key="2">
    <source>
        <dbReference type="EMBL" id="KFE69479.1"/>
    </source>
</evidence>
<keyword evidence="1" id="KW-0732">Signal</keyword>
<evidence type="ECO:0008006" key="4">
    <source>
        <dbReference type="Google" id="ProtNLM"/>
    </source>
</evidence>
<gene>
    <name evidence="2" type="ORF">DB31_6454</name>
</gene>
<evidence type="ECO:0000313" key="3">
    <source>
        <dbReference type="Proteomes" id="UP000028725"/>
    </source>
</evidence>
<name>A0A085WP66_9BACT</name>
<protein>
    <recommendedName>
        <fullName evidence="4">Lipoprotein</fullName>
    </recommendedName>
</protein>
<dbReference type="RefSeq" id="WP_157231948.1">
    <property type="nucleotide sequence ID" value="NZ_JMCB01000004.1"/>
</dbReference>
<dbReference type="EMBL" id="JMCB01000004">
    <property type="protein sequence ID" value="KFE69479.1"/>
    <property type="molecule type" value="Genomic_DNA"/>
</dbReference>
<dbReference type="Pfam" id="PF19542">
    <property type="entry name" value="DUF6066"/>
    <property type="match status" value="1"/>
</dbReference>
<evidence type="ECO:0000256" key="1">
    <source>
        <dbReference type="SAM" id="SignalP"/>
    </source>
</evidence>
<organism evidence="2 3">
    <name type="scientific">Hyalangium minutum</name>
    <dbReference type="NCBI Taxonomy" id="394096"/>
    <lineage>
        <taxon>Bacteria</taxon>
        <taxon>Pseudomonadati</taxon>
        <taxon>Myxococcota</taxon>
        <taxon>Myxococcia</taxon>
        <taxon>Myxococcales</taxon>
        <taxon>Cystobacterineae</taxon>
        <taxon>Archangiaceae</taxon>
        <taxon>Hyalangium</taxon>
    </lineage>
</organism>
<reference evidence="2 3" key="1">
    <citation type="submission" date="2014-04" db="EMBL/GenBank/DDBJ databases">
        <title>Genome assembly of Hyalangium minutum DSM 14724.</title>
        <authorList>
            <person name="Sharma G."/>
            <person name="Subramanian S."/>
        </authorList>
    </citation>
    <scope>NUCLEOTIDE SEQUENCE [LARGE SCALE GENOMIC DNA]</scope>
    <source>
        <strain evidence="2 3">DSM 14724</strain>
    </source>
</reference>
<proteinExistence type="predicted"/>
<dbReference type="AlphaFoldDB" id="A0A085WP66"/>
<feature type="chain" id="PRO_5001799816" description="Lipoprotein" evidence="1">
    <location>
        <begin position="20"/>
        <end position="213"/>
    </location>
</feature>
<dbReference type="OrthoDB" id="5522657at2"/>
<sequence length="213" mass="22875">MNRCFAALVALLLPALALADVDQRFARLRDAAEPLGGLSAFLNRYIGECGDMFASPDCRTKADEFRKAYKGKKMYMIITEDVATMVSPAGYQPSTGDYAIDILPFFAGGKYALTHGTPKKTDAAGNPVLPLLKVTGTTPEGWNGGMFARAFSSKAVRLSVVFTPLDIWSLPKPGGGKIFGVAARLEAVLVTEGRTGDHLGLWLDGKDANTKKR</sequence>
<dbReference type="Proteomes" id="UP000028725">
    <property type="component" value="Unassembled WGS sequence"/>
</dbReference>
<dbReference type="InterPro" id="IPR045710">
    <property type="entry name" value="DUF6066"/>
</dbReference>
<feature type="signal peptide" evidence="1">
    <location>
        <begin position="1"/>
        <end position="19"/>
    </location>
</feature>
<keyword evidence="3" id="KW-1185">Reference proteome</keyword>
<accession>A0A085WP66</accession>